<evidence type="ECO:0000313" key="1">
    <source>
        <dbReference type="EMBL" id="PAV75645.1"/>
    </source>
</evidence>
<dbReference type="AlphaFoldDB" id="A0A2A2KNV9"/>
<dbReference type="EMBL" id="LIAE01008049">
    <property type="protein sequence ID" value="PAV75645.1"/>
    <property type="molecule type" value="Genomic_DNA"/>
</dbReference>
<reference evidence="1 2" key="1">
    <citation type="journal article" date="2017" name="Curr. Biol.">
        <title>Genome architecture and evolution of a unichromosomal asexual nematode.</title>
        <authorList>
            <person name="Fradin H."/>
            <person name="Zegar C."/>
            <person name="Gutwein M."/>
            <person name="Lucas J."/>
            <person name="Kovtun M."/>
            <person name="Corcoran D."/>
            <person name="Baugh L.R."/>
            <person name="Kiontke K."/>
            <person name="Gunsalus K."/>
            <person name="Fitch D.H."/>
            <person name="Piano F."/>
        </authorList>
    </citation>
    <scope>NUCLEOTIDE SEQUENCE [LARGE SCALE GENOMIC DNA]</scope>
    <source>
        <strain evidence="1">PF1309</strain>
    </source>
</reference>
<comment type="caution">
    <text evidence="1">The sequence shown here is derived from an EMBL/GenBank/DDBJ whole genome shotgun (WGS) entry which is preliminary data.</text>
</comment>
<sequence length="122" mass="13822">MKSRINDCVTRIFLGIIVFAWSASTIPSPRIRRSFIYPDIISGVGSISQAGKMALAMDRALSGIKTSVHNGLKIPINVSCFSKHGEWSHSQRLRRNEWFLFDFGTADATDMMLYIEYKFCLL</sequence>
<organism evidence="1 2">
    <name type="scientific">Diploscapter pachys</name>
    <dbReference type="NCBI Taxonomy" id="2018661"/>
    <lineage>
        <taxon>Eukaryota</taxon>
        <taxon>Metazoa</taxon>
        <taxon>Ecdysozoa</taxon>
        <taxon>Nematoda</taxon>
        <taxon>Chromadorea</taxon>
        <taxon>Rhabditida</taxon>
        <taxon>Rhabditina</taxon>
        <taxon>Rhabditomorpha</taxon>
        <taxon>Rhabditoidea</taxon>
        <taxon>Rhabditidae</taxon>
        <taxon>Diploscapter</taxon>
    </lineage>
</organism>
<gene>
    <name evidence="1" type="ORF">WR25_07978</name>
</gene>
<evidence type="ECO:0000313" key="2">
    <source>
        <dbReference type="Proteomes" id="UP000218231"/>
    </source>
</evidence>
<proteinExistence type="predicted"/>
<keyword evidence="2" id="KW-1185">Reference proteome</keyword>
<name>A0A2A2KNV9_9BILA</name>
<protein>
    <submittedName>
        <fullName evidence="1">Uncharacterized protein</fullName>
    </submittedName>
</protein>
<accession>A0A2A2KNV9</accession>
<dbReference type="Proteomes" id="UP000218231">
    <property type="component" value="Unassembled WGS sequence"/>
</dbReference>